<proteinExistence type="predicted"/>
<dbReference type="Gene3D" id="3.80.10.10">
    <property type="entry name" value="Ribonuclease Inhibitor"/>
    <property type="match status" value="1"/>
</dbReference>
<feature type="domain" description="DUF7619" evidence="6">
    <location>
        <begin position="530"/>
        <end position="662"/>
    </location>
</feature>
<dbReference type="Pfam" id="PF18962">
    <property type="entry name" value="Por_Secre_tail"/>
    <property type="match status" value="1"/>
</dbReference>
<keyword evidence="1" id="KW-0433">Leucine-rich repeat</keyword>
<dbReference type="InterPro" id="IPR032675">
    <property type="entry name" value="LRR_dom_sf"/>
</dbReference>
<evidence type="ECO:0000256" key="2">
    <source>
        <dbReference type="ARBA" id="ARBA00022729"/>
    </source>
</evidence>
<evidence type="ECO:0000313" key="8">
    <source>
        <dbReference type="Proteomes" id="UP000317169"/>
    </source>
</evidence>
<dbReference type="RefSeq" id="WP_141422515.1">
    <property type="nucleotide sequence ID" value="NZ_VIAR01000013.1"/>
</dbReference>
<name>A0A507ZG58_9FLAO</name>
<dbReference type="EMBL" id="VIAR01000013">
    <property type="protein sequence ID" value="TQD34868.1"/>
    <property type="molecule type" value="Genomic_DNA"/>
</dbReference>
<comment type="caution">
    <text evidence="7">The sequence shown here is derived from an EMBL/GenBank/DDBJ whole genome shotgun (WGS) entry which is preliminary data.</text>
</comment>
<dbReference type="SUPFAM" id="SSF52058">
    <property type="entry name" value="L domain-like"/>
    <property type="match status" value="1"/>
</dbReference>
<dbReference type="AlphaFoldDB" id="A0A507ZG58"/>
<dbReference type="InterPro" id="IPR055353">
    <property type="entry name" value="DUF7619"/>
</dbReference>
<evidence type="ECO:0000313" key="7">
    <source>
        <dbReference type="EMBL" id="TQD34868.1"/>
    </source>
</evidence>
<dbReference type="Proteomes" id="UP000317169">
    <property type="component" value="Unassembled WGS sequence"/>
</dbReference>
<dbReference type="InterPro" id="IPR001611">
    <property type="entry name" value="Leu-rich_rpt"/>
</dbReference>
<evidence type="ECO:0000259" key="6">
    <source>
        <dbReference type="Pfam" id="PF24595"/>
    </source>
</evidence>
<dbReference type="NCBIfam" id="TIGR04183">
    <property type="entry name" value="Por_Secre_tail"/>
    <property type="match status" value="1"/>
</dbReference>
<evidence type="ECO:0000256" key="4">
    <source>
        <dbReference type="SAM" id="SignalP"/>
    </source>
</evidence>
<feature type="signal peptide" evidence="4">
    <location>
        <begin position="1"/>
        <end position="19"/>
    </location>
</feature>
<dbReference type="GO" id="GO:0035591">
    <property type="term" value="F:signaling adaptor activity"/>
    <property type="evidence" value="ECO:0007669"/>
    <property type="project" value="TreeGrafter"/>
</dbReference>
<feature type="domain" description="Secretion system C-terminal sorting" evidence="5">
    <location>
        <begin position="681"/>
        <end position="749"/>
    </location>
</feature>
<dbReference type="InterPro" id="IPR052574">
    <property type="entry name" value="CDIRP"/>
</dbReference>
<keyword evidence="8" id="KW-1185">Reference proteome</keyword>
<dbReference type="Pfam" id="PF12799">
    <property type="entry name" value="LRR_4"/>
    <property type="match status" value="1"/>
</dbReference>
<protein>
    <submittedName>
        <fullName evidence="7">T9SS type A sorting domain-containing protein</fullName>
    </submittedName>
</protein>
<keyword evidence="3" id="KW-0677">Repeat</keyword>
<keyword evidence="2 4" id="KW-0732">Signal</keyword>
<accession>A0A507ZG58</accession>
<dbReference type="PROSITE" id="PS51450">
    <property type="entry name" value="LRR"/>
    <property type="match status" value="2"/>
</dbReference>
<evidence type="ECO:0000259" key="5">
    <source>
        <dbReference type="Pfam" id="PF18962"/>
    </source>
</evidence>
<organism evidence="7 8">
    <name type="scientific">Haloflavibacter putidus</name>
    <dbReference type="NCBI Taxonomy" id="2576776"/>
    <lineage>
        <taxon>Bacteria</taxon>
        <taxon>Pseudomonadati</taxon>
        <taxon>Bacteroidota</taxon>
        <taxon>Flavobacteriia</taxon>
        <taxon>Flavobacteriales</taxon>
        <taxon>Flavobacteriaceae</taxon>
        <taxon>Haloflavibacter</taxon>
    </lineage>
</organism>
<gene>
    <name evidence="7" type="ORF">FKR84_11780</name>
</gene>
<feature type="chain" id="PRO_5021344114" evidence="4">
    <location>
        <begin position="20"/>
        <end position="751"/>
    </location>
</feature>
<dbReference type="InterPro" id="IPR008969">
    <property type="entry name" value="CarboxyPept-like_regulatory"/>
</dbReference>
<dbReference type="Pfam" id="PF24595">
    <property type="entry name" value="DUF7619"/>
    <property type="match status" value="1"/>
</dbReference>
<dbReference type="PANTHER" id="PTHR47566">
    <property type="match status" value="1"/>
</dbReference>
<dbReference type="InterPro" id="IPR026444">
    <property type="entry name" value="Secre_tail"/>
</dbReference>
<sequence>MKRITLLFCVFFFAQFLSAQIVNIPDANLKGKLLNYSPPIDLNADGEIQVSEAQLVTELDLQFSGSSAPQISNTTGVEAFVNLTDLDLRGNLITSIDLTALTSLEVLNLNNNDISAIDVSQNINLTVLKIRNNNLSSLNLNHPDLETLDISGNNISGFDLSSETNLIEFNARINNISTIDLLQNAALEDVDLSSNPLTSLDVGINQSLQFLYVHYTNIPILDVSNNPNITYLSLFGNDVLTNVNLKNGNSSNIELLEGFYQTPNVVKVCLDDVTTFNDFYYQQLQDIGAVATTNCTFDPAQSNTITGTLRYNMGNGCDASTAFAVPNVIVKSENNGNNFGTITGYNGNYLLKVDEGTNITSVISTFPSYFSVNPNSQTENFSGYGNVAVNDFCIEHSEIVEDLNVSIYSSGPIKPYAGTKYFRVTVENMGTEIVNGTLSFEYDSNAFEALSSNLPPTSSTAGILTFTLYNLRPLSSQTIKIELGRIDVVENPLTVGEVLNFTANVTPDDNDITPANNMFVLPVTVVSSYDPNNKQVLEGDEINIDQIDNYLHYIVNFQNTGNANADRVMIADDLSEELDWNTLRMVSASDDYRVEITNNNHIEFIFENIDLPFESADEEGSHGYIAYKIKPKGDIAVGDVIQGDAAIYFDYNEPIITNNVYTEIVENLSVNPITSPENIQLYPNPTTGIVNISNKNEIELLKVEVFDISGKRLLVNENKERLNFENFSAGIYFVKIKDSEGNQAVKKVIKK</sequence>
<dbReference type="SUPFAM" id="SSF49464">
    <property type="entry name" value="Carboxypeptidase regulatory domain-like"/>
    <property type="match status" value="1"/>
</dbReference>
<dbReference type="OrthoDB" id="1110367at2"/>
<reference evidence="7 8" key="1">
    <citation type="submission" date="2019-06" db="EMBL/GenBank/DDBJ databases">
        <title>Flavibacter putida gen. nov., sp. nov., a novel marine bacterium of the family Flavobacteriaceae isolated from coastal seawater.</title>
        <authorList>
            <person name="Feng X."/>
        </authorList>
    </citation>
    <scope>NUCLEOTIDE SEQUENCE [LARGE SCALE GENOMIC DNA]</scope>
    <source>
        <strain evidence="7 8">PLHSN227</strain>
    </source>
</reference>
<dbReference type="PANTHER" id="PTHR47566:SF1">
    <property type="entry name" value="PROTEIN NUD1"/>
    <property type="match status" value="1"/>
</dbReference>
<evidence type="ECO:0000256" key="1">
    <source>
        <dbReference type="ARBA" id="ARBA00022614"/>
    </source>
</evidence>
<evidence type="ECO:0000256" key="3">
    <source>
        <dbReference type="ARBA" id="ARBA00022737"/>
    </source>
</evidence>
<dbReference type="InterPro" id="IPR025875">
    <property type="entry name" value="Leu-rich_rpt_4"/>
</dbReference>